<evidence type="ECO:0000313" key="3">
    <source>
        <dbReference type="EMBL" id="KAK0740624.1"/>
    </source>
</evidence>
<dbReference type="Pfam" id="PF26639">
    <property type="entry name" value="Het-6_barrel"/>
    <property type="match status" value="1"/>
</dbReference>
<sequence length="2027" mass="226217">MESRGQRQARCHIENIARALTLDGAMHGSRIEALITSCLEILSTQLYAKSTHFLLEVVQNADDNEYDCDKPTLSFTYKPGSLRVDCNEIGFTEANVEALCAINRSTKSGKTRHGEHIGEKGIGFKSVFKAADVVWISSRDYSFKFDRTKSPLGMLSKGWDENTLVQDLLCFDANLLIFLRHIEQIALHVLRPDQEQQSWEKTLRKTEEPQGDERIVTLHDGANMVGYMIRSHVVRDLPPEQKRPNWPETRVLLAFPAVDAGQEPQLPLQNVYAFLPIRNYGFKFLLQGDFLLTASREDIEGTLAWNITLRQAVAEAFLTSVHYFNKGELKYIWPYYLPSSSTAACTFFQPAVETILMRLRETDVLESCAGIIYQSGIPFTLGRHTEARYLSLKYPQWAAEATSSIGVSEFSPQDFLQDLASLIADDSGAFQAKPAAWHSQLAAALVKLGTDSAFTELMLDMPLIPLQDGSWTSAIGQCIFFSKAESTLEVPGGIEVLVVDATSDSDPNRHKLYAFLGAKAWEASEICRLVLRVHASTDFKPESLTTSQLVSHAVFLWKASWQPPKETDIWIFARLHDEFDVIHCDYLAAAQNGDWVEWLVRNLGLSRVPRMVTPQVEPAPQPAPRMVAPQLEPAPQPLVVQKVRSEGEPDNAGDSNLRTYGHKLHEDYQPKDYQPEDYQMELMFLEQKKRKKRLWMARQESDKTPSTPIQVAPLREQKDGKIIFDLSKEFSFMFHECNTSDVLELLKENWQLYSRWIDGAHMKWQSPDFLTSSAKLKKTLGSCIVQTARGPLPLCETVLPKIDSELDEGGCIPAVDISDPSHDWRLLAHFGVIINANVHFHLRCLTAMAKDPNADVDKVAYLYENIQSVYRGNEKHISNAFHSNDIVLTKGLGRPNTSVKRLQWTNMGVCVAMGIDLKPQYLNSSYLFRCLASPGGDPVAAKVAAVSRITSSNGLEEISRALCNLSAALKDVSASKAAQLLRPLQDVQKGIFPVTHGPGTRRYGEFDELMEAENSSWYIADQSNLRDSFLGVLPLLALPVEDVVSIRELLKALRLDDRVLSKLAEKGTQARGQVSNHRPYTALLQERAPFIKAPMALHQLEEMRASVATKIAVTFTLDLPTKKVEGNPVSGGAMMTKNGRLVGLVLSEGCAAADTPSYALVKLMADTFHVAEKHFSLLHMALSDMSVESTFSTFTQHGIFVKGLDLVLGKSKVPVHYLGAHMLSKLFEVHLGGAYDPERDWTSLLRVRSGYNPHIESFGDLPSADFTLRDSGARENMARFLIEHGRSNTPGWENHLRANSAVYHIDVAVTSGSKHSRFTISSNTLERMRKLRIREGYATRASKYASDISVLVRISDAYSDSQASFGIFVDPWPLFAAGELMLSDGWVLQGQSLETVDSRDGRRKRSKKSTPLLVPWASQPNTPGSSSDKQVYSYKPLGQGAIRLLHLLPGENKDQDLQGVMVHVLSLDSSDDHHYQALSYVWGADTRTEELLTPDGIIRITPSLSAALRHLRQRTTPLVLWVDALCINQSDSTEKAQQIRLLPGIFQDADFTYAFWTGADPEGHSDAVMEMLTQVRAQARRQERQAERELRSGSESGDSSSEDESWDLDEDEQVPQVHSIPSSWGNRSMPMPEDPVWPHVEALFSRPWFQRAWILQETVASADLRVVCGNSLVNWDEHQVAVEIVHREAQDSEHEMMVRIRTKLEPFMALSTQREWEGRQCRWALITLLEQFRHLESKVRRDRFFALLGLSSDGNEPEFEPDYVSPLEDVVLRFAKVFLRQGRGMQLLYRAGLSTQSHRFPSWIPDWTRPMPESLHESDRRATAFNACGAQDPQIQGSVDTNELVVGGYAVDVVARVSSASSTEGEWKNYLDEVDAMIDKAALAVVSEERADLKWMVPIAGVEYPKFSTLGSLDLKPSYEALRELLEMEANSSGGSTGGDDPLAVYKAGLGQMAAGSLRKQSASYASVLKETVAGWRFFVTQNGYVGVGPGLVKVGDGVAIMKGGQVPFVLSCSSASASRVIFAWVC</sequence>
<dbReference type="Pfam" id="PF06985">
    <property type="entry name" value="HET"/>
    <property type="match status" value="1"/>
</dbReference>
<feature type="region of interest" description="Disordered" evidence="1">
    <location>
        <begin position="1397"/>
        <end position="1430"/>
    </location>
</feature>
<dbReference type="SUPFAM" id="SSF55874">
    <property type="entry name" value="ATPase domain of HSP90 chaperone/DNA topoisomerase II/histidine kinase"/>
    <property type="match status" value="1"/>
</dbReference>
<feature type="compositionally biased region" description="Polar residues" evidence="1">
    <location>
        <begin position="1418"/>
        <end position="1430"/>
    </location>
</feature>
<feature type="compositionally biased region" description="Acidic residues" evidence="1">
    <location>
        <begin position="1600"/>
        <end position="1613"/>
    </location>
</feature>
<dbReference type="InterPro" id="IPR052895">
    <property type="entry name" value="HetReg/Transcr_Mod"/>
</dbReference>
<dbReference type="InterPro" id="IPR010730">
    <property type="entry name" value="HET"/>
</dbReference>
<evidence type="ECO:0000259" key="2">
    <source>
        <dbReference type="Pfam" id="PF06985"/>
    </source>
</evidence>
<accession>A0AA40JZ92</accession>
<feature type="region of interest" description="Disordered" evidence="1">
    <location>
        <begin position="1578"/>
        <end position="1629"/>
    </location>
</feature>
<dbReference type="NCBIfam" id="NF047352">
    <property type="entry name" value="P_loop_sacsin"/>
    <property type="match status" value="1"/>
</dbReference>
<evidence type="ECO:0000256" key="1">
    <source>
        <dbReference type="SAM" id="MobiDB-lite"/>
    </source>
</evidence>
<dbReference type="EMBL" id="JAUKUD010000006">
    <property type="protein sequence ID" value="KAK0740624.1"/>
    <property type="molecule type" value="Genomic_DNA"/>
</dbReference>
<name>A0AA40JZ92_9PEZI</name>
<feature type="compositionally biased region" description="Basic and acidic residues" evidence="1">
    <location>
        <begin position="1580"/>
        <end position="1592"/>
    </location>
</feature>
<gene>
    <name evidence="3" type="ORF">B0T18DRAFT_393402</name>
</gene>
<evidence type="ECO:0000313" key="4">
    <source>
        <dbReference type="Proteomes" id="UP001172155"/>
    </source>
</evidence>
<dbReference type="Proteomes" id="UP001172155">
    <property type="component" value="Unassembled WGS sequence"/>
</dbReference>
<comment type="caution">
    <text evidence="3">The sequence shown here is derived from an EMBL/GenBank/DDBJ whole genome shotgun (WGS) entry which is preliminary data.</text>
</comment>
<feature type="domain" description="Heterokaryon incompatibility" evidence="2">
    <location>
        <begin position="1475"/>
        <end position="1657"/>
    </location>
</feature>
<dbReference type="PANTHER" id="PTHR24148:SF73">
    <property type="entry name" value="HET DOMAIN PROTEIN (AFU_ORTHOLOGUE AFUA_8G01020)"/>
    <property type="match status" value="1"/>
</dbReference>
<reference evidence="3" key="1">
    <citation type="submission" date="2023-06" db="EMBL/GenBank/DDBJ databases">
        <title>Genome-scale phylogeny and comparative genomics of the fungal order Sordariales.</title>
        <authorList>
            <consortium name="Lawrence Berkeley National Laboratory"/>
            <person name="Hensen N."/>
            <person name="Bonometti L."/>
            <person name="Westerberg I."/>
            <person name="Brannstrom I.O."/>
            <person name="Guillou S."/>
            <person name="Cros-Aarteil S."/>
            <person name="Calhoun S."/>
            <person name="Haridas S."/>
            <person name="Kuo A."/>
            <person name="Mondo S."/>
            <person name="Pangilinan J."/>
            <person name="Riley R."/>
            <person name="LaButti K."/>
            <person name="Andreopoulos B."/>
            <person name="Lipzen A."/>
            <person name="Chen C."/>
            <person name="Yanf M."/>
            <person name="Daum C."/>
            <person name="Ng V."/>
            <person name="Clum A."/>
            <person name="Steindorff A."/>
            <person name="Ohm R."/>
            <person name="Martin F."/>
            <person name="Silar P."/>
            <person name="Natvig D."/>
            <person name="Lalanne C."/>
            <person name="Gautier V."/>
            <person name="Ament-velasquez S.L."/>
            <person name="Kruys A."/>
            <person name="Hutchinson M.I."/>
            <person name="Powell A.J."/>
            <person name="Barry K."/>
            <person name="Miller A.N."/>
            <person name="Grigoriev I.V."/>
            <person name="Debuchy R."/>
            <person name="Gladieux P."/>
            <person name="Thoren M.H."/>
            <person name="Johannesson H."/>
        </authorList>
    </citation>
    <scope>NUCLEOTIDE SEQUENCE</scope>
    <source>
        <strain evidence="3">SMH3187-1</strain>
    </source>
</reference>
<organism evidence="3 4">
    <name type="scientific">Schizothecium vesticola</name>
    <dbReference type="NCBI Taxonomy" id="314040"/>
    <lineage>
        <taxon>Eukaryota</taxon>
        <taxon>Fungi</taxon>
        <taxon>Dikarya</taxon>
        <taxon>Ascomycota</taxon>
        <taxon>Pezizomycotina</taxon>
        <taxon>Sordariomycetes</taxon>
        <taxon>Sordariomycetidae</taxon>
        <taxon>Sordariales</taxon>
        <taxon>Schizotheciaceae</taxon>
        <taxon>Schizothecium</taxon>
    </lineage>
</organism>
<protein>
    <recommendedName>
        <fullName evidence="2">Heterokaryon incompatibility domain-containing protein</fullName>
    </recommendedName>
</protein>
<dbReference type="Gene3D" id="3.30.565.10">
    <property type="entry name" value="Histidine kinase-like ATPase, C-terminal domain"/>
    <property type="match status" value="1"/>
</dbReference>
<dbReference type="PANTHER" id="PTHR24148">
    <property type="entry name" value="ANKYRIN REPEAT DOMAIN-CONTAINING PROTEIN 39 HOMOLOG-RELATED"/>
    <property type="match status" value="1"/>
</dbReference>
<keyword evidence="4" id="KW-1185">Reference proteome</keyword>
<dbReference type="InterPro" id="IPR036890">
    <property type="entry name" value="HATPase_C_sf"/>
</dbReference>
<proteinExistence type="predicted"/>